<evidence type="ECO:0000313" key="2">
    <source>
        <dbReference type="Proteomes" id="UP000215563"/>
    </source>
</evidence>
<organism evidence="1 2">
    <name type="scientific">Amycolatopsis alba DSM 44262</name>
    <dbReference type="NCBI Taxonomy" id="1125972"/>
    <lineage>
        <taxon>Bacteria</taxon>
        <taxon>Bacillati</taxon>
        <taxon>Actinomycetota</taxon>
        <taxon>Actinomycetes</taxon>
        <taxon>Pseudonocardiales</taxon>
        <taxon>Pseudonocardiaceae</taxon>
        <taxon>Amycolatopsis</taxon>
    </lineage>
</organism>
<dbReference type="EMBL" id="NMQU01000095">
    <property type="protein sequence ID" value="OXM45997.1"/>
    <property type="molecule type" value="Genomic_DNA"/>
</dbReference>
<dbReference type="CDD" id="cd16387">
    <property type="entry name" value="ParB_N_Srx"/>
    <property type="match status" value="1"/>
</dbReference>
<sequence>MCVTLRHAWWMGDEQHCEEFEGEQIGPLIYWVRYVLIPMDQVPRELPWHEYCMRDVAGGKTSTRERSDVAVMPDCCWYHSGDWGAVTMAAVRLIAQAEATGLEQNYQLCQEVLDLARADGMSGWALQALESLVKNPILIREYSNSRFVIDGGQHRIRAMRDANLTEILIGKPSWR</sequence>
<dbReference type="SUPFAM" id="SSF110849">
    <property type="entry name" value="ParB/Sulfiredoxin"/>
    <property type="match status" value="1"/>
</dbReference>
<proteinExistence type="predicted"/>
<name>A0A229RH65_AMYAL</name>
<reference evidence="1 2" key="1">
    <citation type="submission" date="2017-07" db="EMBL/GenBank/DDBJ databases">
        <title>Amycolatopsis alba DSM 44262 Genome sequencing and assembly.</title>
        <authorList>
            <person name="Kaur N."/>
            <person name="Mayilraj S."/>
        </authorList>
    </citation>
    <scope>NUCLEOTIDE SEQUENCE [LARGE SCALE GENOMIC DNA]</scope>
    <source>
        <strain evidence="1 2">DSM 44262</strain>
    </source>
</reference>
<dbReference type="AlphaFoldDB" id="A0A229RH65"/>
<comment type="caution">
    <text evidence="1">The sequence shown here is derived from an EMBL/GenBank/DDBJ whole genome shotgun (WGS) entry which is preliminary data.</text>
</comment>
<keyword evidence="2" id="KW-1185">Reference proteome</keyword>
<dbReference type="InterPro" id="IPR036086">
    <property type="entry name" value="ParB/Sulfiredoxin_sf"/>
</dbReference>
<dbReference type="Proteomes" id="UP000215563">
    <property type="component" value="Unassembled WGS sequence"/>
</dbReference>
<evidence type="ECO:0008006" key="3">
    <source>
        <dbReference type="Google" id="ProtNLM"/>
    </source>
</evidence>
<gene>
    <name evidence="1" type="ORF">CFP75_29310</name>
</gene>
<evidence type="ECO:0000313" key="1">
    <source>
        <dbReference type="EMBL" id="OXM45997.1"/>
    </source>
</evidence>
<protein>
    <recommendedName>
        <fullName evidence="3">ParB/Sulfiredoxin domain-containing protein</fullName>
    </recommendedName>
</protein>
<accession>A0A229RH65</accession>